<keyword evidence="4" id="KW-1185">Reference proteome</keyword>
<evidence type="ECO:0000256" key="1">
    <source>
        <dbReference type="PROSITE-ProRule" id="PRU01251"/>
    </source>
</evidence>
<evidence type="ECO:0000313" key="3">
    <source>
        <dbReference type="EMBL" id="TKK85440.1"/>
    </source>
</evidence>
<dbReference type="GO" id="GO:0006508">
    <property type="term" value="P:proteolysis"/>
    <property type="evidence" value="ECO:0007669"/>
    <property type="project" value="UniProtKB-KW"/>
</dbReference>
<dbReference type="PANTHER" id="PTHR47016:SF5">
    <property type="entry name" value="CLP DOMAIN SUPERFAMILY PROTEIN"/>
    <property type="match status" value="1"/>
</dbReference>
<keyword evidence="3" id="KW-0378">Hydrolase</keyword>
<dbReference type="InterPro" id="IPR044217">
    <property type="entry name" value="CLPT1/2"/>
</dbReference>
<accession>A0A4U3MA20</accession>
<evidence type="ECO:0000259" key="2">
    <source>
        <dbReference type="PROSITE" id="PS51903"/>
    </source>
</evidence>
<feature type="domain" description="Clp R" evidence="2">
    <location>
        <begin position="2"/>
        <end position="187"/>
    </location>
</feature>
<evidence type="ECO:0000313" key="4">
    <source>
        <dbReference type="Proteomes" id="UP000308705"/>
    </source>
</evidence>
<organism evidence="3 4">
    <name type="scientific">Herbidospora galbida</name>
    <dbReference type="NCBI Taxonomy" id="2575442"/>
    <lineage>
        <taxon>Bacteria</taxon>
        <taxon>Bacillati</taxon>
        <taxon>Actinomycetota</taxon>
        <taxon>Actinomycetes</taxon>
        <taxon>Streptosporangiales</taxon>
        <taxon>Streptosporangiaceae</taxon>
        <taxon>Herbidospora</taxon>
    </lineage>
</organism>
<keyword evidence="1" id="KW-0677">Repeat</keyword>
<dbReference type="InterPro" id="IPR004176">
    <property type="entry name" value="Clp_R_N"/>
</dbReference>
<gene>
    <name evidence="3" type="ORF">FDA94_25195</name>
</gene>
<name>A0A4U3MA20_9ACTN</name>
<protein>
    <submittedName>
        <fullName evidence="3">Clp protease</fullName>
    </submittedName>
</protein>
<dbReference type="InterPro" id="IPR036628">
    <property type="entry name" value="Clp_N_dom_sf"/>
</dbReference>
<dbReference type="EMBL" id="SZQA01000027">
    <property type="protein sequence ID" value="TKK85440.1"/>
    <property type="molecule type" value="Genomic_DNA"/>
</dbReference>
<dbReference type="Gene3D" id="1.10.1780.10">
    <property type="entry name" value="Clp, N-terminal domain"/>
    <property type="match status" value="2"/>
</dbReference>
<dbReference type="Proteomes" id="UP000308705">
    <property type="component" value="Unassembled WGS sequence"/>
</dbReference>
<dbReference type="RefSeq" id="WP_137249555.1">
    <property type="nucleotide sequence ID" value="NZ_SZQA01000027.1"/>
</dbReference>
<reference evidence="3 4" key="1">
    <citation type="submission" date="2019-04" db="EMBL/GenBank/DDBJ databases">
        <title>Herbidospora sp. NEAU-GS14.nov., a novel actinomycete isolated from soil.</title>
        <authorList>
            <person name="Han L."/>
        </authorList>
    </citation>
    <scope>NUCLEOTIDE SEQUENCE [LARGE SCALE GENOMIC DNA]</scope>
    <source>
        <strain evidence="3 4">NEAU-GS14</strain>
    </source>
</reference>
<dbReference type="OrthoDB" id="3628183at2"/>
<dbReference type="PANTHER" id="PTHR47016">
    <property type="entry name" value="ATP-DEPENDENT CLP PROTEASE ATP-BINDING SUBUNIT CLPT1, CHLOROPLASTIC"/>
    <property type="match status" value="1"/>
</dbReference>
<keyword evidence="3" id="KW-0645">Protease</keyword>
<sequence>MFERFTDDARRVVSAAQVEARRLNHPRIGTEHLLLGMLRDPESLAARVLTGLDHGGAEARLRDILNQPGGRGPDLDAELLSTIGIDLDAIREKVEEAFGPGALDREPVRDHRGHLRSGKHIPFGPRAKKTLELSLREAIALKHKAITDGHVLLGVLREGEGLAMQIIVEAGISPARVREALVEELGSPASGRR</sequence>
<proteinExistence type="predicted"/>
<dbReference type="GO" id="GO:0008233">
    <property type="term" value="F:peptidase activity"/>
    <property type="evidence" value="ECO:0007669"/>
    <property type="project" value="UniProtKB-KW"/>
</dbReference>
<dbReference type="PROSITE" id="PS51903">
    <property type="entry name" value="CLP_R"/>
    <property type="match status" value="1"/>
</dbReference>
<dbReference type="SUPFAM" id="SSF81923">
    <property type="entry name" value="Double Clp-N motif"/>
    <property type="match status" value="2"/>
</dbReference>
<comment type="caution">
    <text evidence="3">The sequence shown here is derived from an EMBL/GenBank/DDBJ whole genome shotgun (WGS) entry which is preliminary data.</text>
</comment>
<dbReference type="Pfam" id="PF02861">
    <property type="entry name" value="Clp_N"/>
    <property type="match status" value="2"/>
</dbReference>
<dbReference type="AlphaFoldDB" id="A0A4U3MA20"/>